<dbReference type="Proteomes" id="UP000029914">
    <property type="component" value="Chromosome"/>
</dbReference>
<dbReference type="KEGG" id="cdo:CDOO_03390"/>
<feature type="transmembrane region" description="Helical" evidence="6">
    <location>
        <begin position="138"/>
        <end position="160"/>
    </location>
</feature>
<accession>A0A097IE29</accession>
<gene>
    <name evidence="9" type="ORF">CDOO_03390</name>
</gene>
<feature type="transmembrane region" description="Helical" evidence="6">
    <location>
        <begin position="220"/>
        <end position="253"/>
    </location>
</feature>
<dbReference type="AlphaFoldDB" id="A0A097IE29"/>
<keyword evidence="10" id="KW-1185">Reference proteome</keyword>
<evidence type="ECO:0000256" key="6">
    <source>
        <dbReference type="SAM" id="Phobius"/>
    </source>
</evidence>
<evidence type="ECO:0000256" key="5">
    <source>
        <dbReference type="ARBA" id="ARBA00023136"/>
    </source>
</evidence>
<feature type="domain" description="Citrate transporter-like" evidence="7">
    <location>
        <begin position="241"/>
        <end position="405"/>
    </location>
</feature>
<dbReference type="OrthoDB" id="8738207at2"/>
<dbReference type="RefSeq" id="WP_018021181.1">
    <property type="nucleotide sequence ID" value="NZ_AQUX01000002.1"/>
</dbReference>
<evidence type="ECO:0000313" key="10">
    <source>
        <dbReference type="Proteomes" id="UP000029914"/>
    </source>
</evidence>
<dbReference type="InterPro" id="IPR009827">
    <property type="entry name" value="MatC_N"/>
</dbReference>
<dbReference type="InterPro" id="IPR004680">
    <property type="entry name" value="Cit_transptr-like_dom"/>
</dbReference>
<reference evidence="9 10" key="1">
    <citation type="submission" date="2013-09" db="EMBL/GenBank/DDBJ databases">
        <title>Complete genome sequence of Corynebacterium doosanense CAU 212(T) (=DSM 45436(T)), isolated from activated sludge.</title>
        <authorList>
            <person name="Schaffert L."/>
            <person name="Albersmeier A."/>
            <person name="Kalinowski J."/>
            <person name="Ruckert C."/>
        </authorList>
    </citation>
    <scope>NUCLEOTIDE SEQUENCE [LARGE SCALE GENOMIC DNA]</scope>
    <source>
        <strain evidence="9 10">CAU 212</strain>
    </source>
</reference>
<keyword evidence="2" id="KW-0813">Transport</keyword>
<evidence type="ECO:0000256" key="3">
    <source>
        <dbReference type="ARBA" id="ARBA00022692"/>
    </source>
</evidence>
<dbReference type="HOGENOM" id="CLU_052316_1_0_11"/>
<evidence type="ECO:0000259" key="8">
    <source>
        <dbReference type="Pfam" id="PF07158"/>
    </source>
</evidence>
<sequence length="412" mass="42692">MQLELVTIAVLVIMFIIGTVRDLNMGVLGLAAAFAVGLAGVGMEVDDIFAGFPVDLFLALMGLTFLFGFAQQNGSIDLILQWSLRAVRGRIAAAPWIFFALAGLLMGIGAIFAIAVVAPLAIPFARKYRINQLMMGMMVVHGAMAGAFSPMSVYGVFINGFLAQQGIVQDRFLLFAASFVFNTVIAVILYVTLGGRSLLGRRIDDTDPADPSPSLRPDAYQVLTLVGLAAMAVGTAVFGLDIAVLSIGIGTLLGIVNPGDAKTSLAGVSWGTAILVSGVVTYIHVLQEAGTVEFTSNGIAALGMPLLAILLLCYLGGVVSALASSIGTIGITVAIVAPLLAGTELNPVAVVAALAISATVVDVSPFSTNGAMVLANVDKQQQGLFFRQMMIYSGIIVALGPLAAWLAVFLPA</sequence>
<comment type="subcellular location">
    <subcellularLocation>
        <location evidence="1">Membrane</location>
        <topology evidence="1">Multi-pass membrane protein</topology>
    </subcellularLocation>
</comment>
<dbReference type="GO" id="GO:0055085">
    <property type="term" value="P:transmembrane transport"/>
    <property type="evidence" value="ECO:0007669"/>
    <property type="project" value="InterPro"/>
</dbReference>
<evidence type="ECO:0000313" key="9">
    <source>
        <dbReference type="EMBL" id="AIT60396.1"/>
    </source>
</evidence>
<feature type="transmembrane region" description="Helical" evidence="6">
    <location>
        <begin position="48"/>
        <end position="70"/>
    </location>
</feature>
<proteinExistence type="predicted"/>
<dbReference type="GO" id="GO:0016020">
    <property type="term" value="C:membrane"/>
    <property type="evidence" value="ECO:0007669"/>
    <property type="project" value="UniProtKB-SubCell"/>
</dbReference>
<feature type="transmembrane region" description="Helical" evidence="6">
    <location>
        <begin position="297"/>
        <end position="315"/>
    </location>
</feature>
<evidence type="ECO:0000256" key="2">
    <source>
        <dbReference type="ARBA" id="ARBA00022448"/>
    </source>
</evidence>
<dbReference type="eggNOG" id="COG1055">
    <property type="taxonomic scope" value="Bacteria"/>
</dbReference>
<evidence type="ECO:0000259" key="7">
    <source>
        <dbReference type="Pfam" id="PF03600"/>
    </source>
</evidence>
<feature type="transmembrane region" description="Helical" evidence="6">
    <location>
        <begin position="389"/>
        <end position="410"/>
    </location>
</feature>
<keyword evidence="5 6" id="KW-0472">Membrane</keyword>
<keyword evidence="3 6" id="KW-0812">Transmembrane</keyword>
<evidence type="ECO:0000256" key="1">
    <source>
        <dbReference type="ARBA" id="ARBA00004141"/>
    </source>
</evidence>
<dbReference type="Pfam" id="PF03600">
    <property type="entry name" value="CitMHS"/>
    <property type="match status" value="1"/>
</dbReference>
<organism evidence="9 10">
    <name type="scientific">Corynebacterium doosanense CAU 212 = DSM 45436</name>
    <dbReference type="NCBI Taxonomy" id="558173"/>
    <lineage>
        <taxon>Bacteria</taxon>
        <taxon>Bacillati</taxon>
        <taxon>Actinomycetota</taxon>
        <taxon>Actinomycetes</taxon>
        <taxon>Mycobacteriales</taxon>
        <taxon>Corynebacteriaceae</taxon>
        <taxon>Corynebacterium</taxon>
    </lineage>
</organism>
<feature type="transmembrane region" description="Helical" evidence="6">
    <location>
        <begin position="91"/>
        <end position="118"/>
    </location>
</feature>
<keyword evidence="4 6" id="KW-1133">Transmembrane helix</keyword>
<name>A0A097IE29_9CORY</name>
<feature type="transmembrane region" description="Helical" evidence="6">
    <location>
        <begin position="172"/>
        <end position="193"/>
    </location>
</feature>
<protein>
    <submittedName>
        <fullName evidence="9">DeoR faimly transcriptional regulator</fullName>
    </submittedName>
</protein>
<evidence type="ECO:0000256" key="4">
    <source>
        <dbReference type="ARBA" id="ARBA00022989"/>
    </source>
</evidence>
<feature type="transmembrane region" description="Helical" evidence="6">
    <location>
        <begin position="265"/>
        <end position="285"/>
    </location>
</feature>
<feature type="domain" description="Dicarboxylate carrier MatC N-terminal" evidence="8">
    <location>
        <begin position="1"/>
        <end position="147"/>
    </location>
</feature>
<feature type="transmembrane region" description="Helical" evidence="6">
    <location>
        <begin position="23"/>
        <end position="42"/>
    </location>
</feature>
<dbReference type="Pfam" id="PF07158">
    <property type="entry name" value="MatC_N"/>
    <property type="match status" value="1"/>
</dbReference>
<dbReference type="EMBL" id="CP006764">
    <property type="protein sequence ID" value="AIT60396.1"/>
    <property type="molecule type" value="Genomic_DNA"/>
</dbReference>